<keyword evidence="1" id="KW-0802">TPR repeat</keyword>
<dbReference type="Gene3D" id="1.25.40.10">
    <property type="entry name" value="Tetratricopeptide repeat domain"/>
    <property type="match status" value="1"/>
</dbReference>
<dbReference type="RefSeq" id="WP_085640215.1">
    <property type="nucleotide sequence ID" value="NZ_JFKC01000020.1"/>
</dbReference>
<dbReference type="InterPro" id="IPR011990">
    <property type="entry name" value="TPR-like_helical_dom_sf"/>
</dbReference>
<keyword evidence="2" id="KW-0732">Signal</keyword>
<accession>A0A1X4NHU1</accession>
<dbReference type="SUPFAM" id="SSF48452">
    <property type="entry name" value="TPR-like"/>
    <property type="match status" value="1"/>
</dbReference>
<organism evidence="3 4">
    <name type="scientific">Marivita geojedonensis</name>
    <dbReference type="NCBI Taxonomy" id="1123756"/>
    <lineage>
        <taxon>Bacteria</taxon>
        <taxon>Pseudomonadati</taxon>
        <taxon>Pseudomonadota</taxon>
        <taxon>Alphaproteobacteria</taxon>
        <taxon>Rhodobacterales</taxon>
        <taxon>Roseobacteraceae</taxon>
        <taxon>Marivita</taxon>
    </lineage>
</organism>
<feature type="repeat" description="TPR" evidence="1">
    <location>
        <begin position="92"/>
        <end position="125"/>
    </location>
</feature>
<keyword evidence="4" id="KW-1185">Reference proteome</keyword>
<dbReference type="InterPro" id="IPR019734">
    <property type="entry name" value="TPR_rpt"/>
</dbReference>
<dbReference type="STRING" id="1123756.MGEO_16095"/>
<evidence type="ECO:0000313" key="4">
    <source>
        <dbReference type="Proteomes" id="UP000193926"/>
    </source>
</evidence>
<feature type="chain" id="PRO_5012959465" evidence="2">
    <location>
        <begin position="20"/>
        <end position="178"/>
    </location>
</feature>
<dbReference type="Pfam" id="PF14559">
    <property type="entry name" value="TPR_19"/>
    <property type="match status" value="1"/>
</dbReference>
<dbReference type="OrthoDB" id="8592798at2"/>
<dbReference type="EMBL" id="JFKC01000020">
    <property type="protein sequence ID" value="OSQ47276.1"/>
    <property type="molecule type" value="Genomic_DNA"/>
</dbReference>
<comment type="caution">
    <text evidence="3">The sequence shown here is derived from an EMBL/GenBank/DDBJ whole genome shotgun (WGS) entry which is preliminary data.</text>
</comment>
<reference evidence="3 4" key="1">
    <citation type="submission" date="2014-03" db="EMBL/GenBank/DDBJ databases">
        <title>The draft genome sequence of Marivita geojedonensis KCTC 23882.</title>
        <authorList>
            <person name="Lai Q."/>
            <person name="Shao Z."/>
        </authorList>
    </citation>
    <scope>NUCLEOTIDE SEQUENCE [LARGE SCALE GENOMIC DNA]</scope>
    <source>
        <strain evidence="3 4">DPG-138</strain>
    </source>
</reference>
<protein>
    <submittedName>
        <fullName evidence="3">Uncharacterized protein</fullName>
    </submittedName>
</protein>
<evidence type="ECO:0000313" key="3">
    <source>
        <dbReference type="EMBL" id="OSQ47276.1"/>
    </source>
</evidence>
<sequence>MRSLFIAGILIAAPVVAMAVGSESDTPPTPTDTTQTCTNGMIWDADSKSCLEPTDSSLNDRDRMDAVRELAYAGRINDAERVLDAMTDQTADGVLTYRGFTARKAGRVDEAHEWYARALEANPDNLLARSYLGQAHVAEGNIQLAQAQLSEIRQRGGRSSWAELSLRMAIRSGSGYSY</sequence>
<name>A0A1X4NHU1_9RHOB</name>
<dbReference type="PROSITE" id="PS50005">
    <property type="entry name" value="TPR"/>
    <property type="match status" value="1"/>
</dbReference>
<dbReference type="Proteomes" id="UP000193926">
    <property type="component" value="Unassembled WGS sequence"/>
</dbReference>
<proteinExistence type="predicted"/>
<evidence type="ECO:0000256" key="1">
    <source>
        <dbReference type="PROSITE-ProRule" id="PRU00339"/>
    </source>
</evidence>
<gene>
    <name evidence="3" type="ORF">MGEO_16095</name>
</gene>
<evidence type="ECO:0000256" key="2">
    <source>
        <dbReference type="SAM" id="SignalP"/>
    </source>
</evidence>
<feature type="signal peptide" evidence="2">
    <location>
        <begin position="1"/>
        <end position="19"/>
    </location>
</feature>
<dbReference type="AlphaFoldDB" id="A0A1X4NHU1"/>